<dbReference type="Pfam" id="PF10180">
    <property type="entry name" value="WKF"/>
    <property type="match status" value="1"/>
</dbReference>
<comment type="caution">
    <text evidence="3">The sequence shown here is derived from an EMBL/GenBank/DDBJ whole genome shotgun (WGS) entry which is preliminary data.</text>
</comment>
<keyword evidence="4" id="KW-1185">Reference proteome</keyword>
<dbReference type="InterPro" id="IPR019327">
    <property type="entry name" value="WKF"/>
</dbReference>
<evidence type="ECO:0000256" key="1">
    <source>
        <dbReference type="SAM" id="MobiDB-lite"/>
    </source>
</evidence>
<dbReference type="PANTHER" id="PTHR22306">
    <property type="entry name" value="CHROMOSOME 7 OPEN READING FRAME 50"/>
    <property type="match status" value="1"/>
</dbReference>
<reference evidence="3" key="1">
    <citation type="submission" date="2016-04" db="EMBL/GenBank/DDBJ databases">
        <authorList>
            <person name="Nguyen H.D."/>
            <person name="Samba Siva P."/>
            <person name="Cullis J."/>
            <person name="Levesque C.A."/>
            <person name="Hambleton S."/>
        </authorList>
    </citation>
    <scope>NUCLEOTIDE SEQUENCE</scope>
    <source>
        <strain evidence="3">DAOMC 236416</strain>
    </source>
</reference>
<dbReference type="PANTHER" id="PTHR22306:SF2">
    <property type="entry name" value="CHROMOSOME 7 OPEN READING FRAME 50"/>
    <property type="match status" value="1"/>
</dbReference>
<evidence type="ECO:0000313" key="3">
    <source>
        <dbReference type="EMBL" id="KAE8246345.1"/>
    </source>
</evidence>
<proteinExistence type="predicted"/>
<feature type="compositionally biased region" description="Basic residues" evidence="1">
    <location>
        <begin position="59"/>
        <end position="68"/>
    </location>
</feature>
<feature type="compositionally biased region" description="Basic residues" evidence="1">
    <location>
        <begin position="118"/>
        <end position="129"/>
    </location>
</feature>
<feature type="compositionally biased region" description="Basic residues" evidence="1">
    <location>
        <begin position="1"/>
        <end position="10"/>
    </location>
</feature>
<feature type="compositionally biased region" description="Low complexity" evidence="1">
    <location>
        <begin position="100"/>
        <end position="113"/>
    </location>
</feature>
<organism evidence="3 4">
    <name type="scientific">Tilletia indica</name>
    <dbReference type="NCBI Taxonomy" id="43049"/>
    <lineage>
        <taxon>Eukaryota</taxon>
        <taxon>Fungi</taxon>
        <taxon>Dikarya</taxon>
        <taxon>Basidiomycota</taxon>
        <taxon>Ustilaginomycotina</taxon>
        <taxon>Exobasidiomycetes</taxon>
        <taxon>Tilletiales</taxon>
        <taxon>Tilletiaceae</taxon>
        <taxon>Tilletia</taxon>
    </lineage>
</organism>
<feature type="domain" description="WKF" evidence="2">
    <location>
        <begin position="228"/>
        <end position="257"/>
    </location>
</feature>
<dbReference type="AlphaFoldDB" id="A0A177TDQ2"/>
<feature type="compositionally biased region" description="Low complexity" evidence="1">
    <location>
        <begin position="15"/>
        <end position="32"/>
    </location>
</feature>
<feature type="compositionally biased region" description="Polar residues" evidence="1">
    <location>
        <begin position="34"/>
        <end position="56"/>
    </location>
</feature>
<sequence>MPRTNKKTKRKDSGEAATPAAAVGAVTVAEPPLKTTSTPASDSSKSQATQQNTTDSTTRKRKRGKRGKGQQQEEEEEAQPASIPAETTTQSISAPKKPKTAATPAPTASEKTTAGGGAKRKRSRKRNRRTTAAEDAESSSSSSSDSDTEDDEPTPVIPARAKPTSASSSDSSDDSSSDEETKVPSAAKKAIVFPLAKSQMKTPSGAELGPDPASASPALSEQTQRALAYAQRFARDRASWKFEKQRQNWLLRHVLDVYLSSSGVVSTDEAAVEIEKSANGAGNGKEEEDEDGDVRIPGAYVHVLAYYYAHMVGGAKARIIETLREAANKVIPDEDQDAAIEAIPSTSETAAPTFSIGDLALQKEAQEEKEKGADVANAAKLKAARDELRRRKEVGRRLLELMGEL</sequence>
<evidence type="ECO:0000259" key="2">
    <source>
        <dbReference type="Pfam" id="PF10180"/>
    </source>
</evidence>
<reference evidence="3" key="2">
    <citation type="journal article" date="2019" name="IMA Fungus">
        <title>Genome sequencing and comparison of five Tilletia species to identify candidate genes for the detection of regulated species infecting wheat.</title>
        <authorList>
            <person name="Nguyen H.D.T."/>
            <person name="Sultana T."/>
            <person name="Kesanakurti P."/>
            <person name="Hambleton S."/>
        </authorList>
    </citation>
    <scope>NUCLEOTIDE SEQUENCE</scope>
    <source>
        <strain evidence="3">DAOMC 236416</strain>
    </source>
</reference>
<dbReference type="Proteomes" id="UP000077521">
    <property type="component" value="Unassembled WGS sequence"/>
</dbReference>
<protein>
    <recommendedName>
        <fullName evidence="2">WKF domain-containing protein</fullName>
    </recommendedName>
</protein>
<feature type="region of interest" description="Disordered" evidence="1">
    <location>
        <begin position="1"/>
        <end position="219"/>
    </location>
</feature>
<accession>A0A177TDQ2</accession>
<evidence type="ECO:0000313" key="4">
    <source>
        <dbReference type="Proteomes" id="UP000077521"/>
    </source>
</evidence>
<name>A0A177TDQ2_9BASI</name>
<dbReference type="EMBL" id="LWDF02000491">
    <property type="protein sequence ID" value="KAE8246345.1"/>
    <property type="molecule type" value="Genomic_DNA"/>
</dbReference>
<gene>
    <name evidence="3" type="ORF">A4X13_0g5838</name>
</gene>